<evidence type="ECO:0000313" key="4">
    <source>
        <dbReference type="Proteomes" id="UP000314294"/>
    </source>
</evidence>
<keyword evidence="2" id="KW-0732">Signal</keyword>
<accession>A0A4Z2FER5</accession>
<keyword evidence="4" id="KW-1185">Reference proteome</keyword>
<feature type="compositionally biased region" description="Acidic residues" evidence="1">
    <location>
        <begin position="44"/>
        <end position="53"/>
    </location>
</feature>
<dbReference type="Proteomes" id="UP000314294">
    <property type="component" value="Unassembled WGS sequence"/>
</dbReference>
<reference evidence="3 4" key="1">
    <citation type="submission" date="2019-03" db="EMBL/GenBank/DDBJ databases">
        <title>First draft genome of Liparis tanakae, snailfish: a comprehensive survey of snailfish specific genes.</title>
        <authorList>
            <person name="Kim W."/>
            <person name="Song I."/>
            <person name="Jeong J.-H."/>
            <person name="Kim D."/>
            <person name="Kim S."/>
            <person name="Ryu S."/>
            <person name="Song J.Y."/>
            <person name="Lee S.K."/>
        </authorList>
    </citation>
    <scope>NUCLEOTIDE SEQUENCE [LARGE SCALE GENOMIC DNA]</scope>
    <source>
        <tissue evidence="3">Muscle</tissue>
    </source>
</reference>
<comment type="caution">
    <text evidence="3">The sequence shown here is derived from an EMBL/GenBank/DDBJ whole genome shotgun (WGS) entry which is preliminary data.</text>
</comment>
<gene>
    <name evidence="3" type="ORF">EYF80_050180</name>
</gene>
<dbReference type="EMBL" id="SRLO01001260">
    <property type="protein sequence ID" value="TNN39649.1"/>
    <property type="molecule type" value="Genomic_DNA"/>
</dbReference>
<evidence type="ECO:0008006" key="5">
    <source>
        <dbReference type="Google" id="ProtNLM"/>
    </source>
</evidence>
<dbReference type="AlphaFoldDB" id="A0A4Z2FER5"/>
<evidence type="ECO:0000256" key="2">
    <source>
        <dbReference type="SAM" id="SignalP"/>
    </source>
</evidence>
<evidence type="ECO:0000256" key="1">
    <source>
        <dbReference type="SAM" id="MobiDB-lite"/>
    </source>
</evidence>
<feature type="chain" id="PRO_5021490198" description="Secreted protein" evidence="2">
    <location>
        <begin position="22"/>
        <end position="99"/>
    </location>
</feature>
<feature type="region of interest" description="Disordered" evidence="1">
    <location>
        <begin position="76"/>
        <end position="99"/>
    </location>
</feature>
<organism evidence="3 4">
    <name type="scientific">Liparis tanakae</name>
    <name type="common">Tanaka's snailfish</name>
    <dbReference type="NCBI Taxonomy" id="230148"/>
    <lineage>
        <taxon>Eukaryota</taxon>
        <taxon>Metazoa</taxon>
        <taxon>Chordata</taxon>
        <taxon>Craniata</taxon>
        <taxon>Vertebrata</taxon>
        <taxon>Euteleostomi</taxon>
        <taxon>Actinopterygii</taxon>
        <taxon>Neopterygii</taxon>
        <taxon>Teleostei</taxon>
        <taxon>Neoteleostei</taxon>
        <taxon>Acanthomorphata</taxon>
        <taxon>Eupercaria</taxon>
        <taxon>Perciformes</taxon>
        <taxon>Cottioidei</taxon>
        <taxon>Cottales</taxon>
        <taxon>Liparidae</taxon>
        <taxon>Liparis</taxon>
    </lineage>
</organism>
<feature type="region of interest" description="Disordered" evidence="1">
    <location>
        <begin position="30"/>
        <end position="56"/>
    </location>
</feature>
<sequence length="99" mass="10409">MFSGVVLVFVVLLVVLRVSGGLDGSCVEQSVGEVDEKRQPTGPGDDEDDDASESELTPCLLPRWSSWARLKLALSSGRRQGGVPPSERAAEGTATHTAA</sequence>
<name>A0A4Z2FER5_9TELE</name>
<protein>
    <recommendedName>
        <fullName evidence="5">Secreted protein</fullName>
    </recommendedName>
</protein>
<proteinExistence type="predicted"/>
<feature type="signal peptide" evidence="2">
    <location>
        <begin position="1"/>
        <end position="21"/>
    </location>
</feature>
<evidence type="ECO:0000313" key="3">
    <source>
        <dbReference type="EMBL" id="TNN39649.1"/>
    </source>
</evidence>